<proteinExistence type="predicted"/>
<sequence>RLMVVVGNSYLMVHVTHHAELILPGAYYLIRMLDDRIYAHDTVKDLRVQGILYHITHDAEAEAQKDQAAVDTTEEALAQVSKFVIGKIVFYVSAKSVVNDEGGDGTNDTATKEQRHSYLKALSYWTWDTLGAFVIFMQLLGFGEKFWIKVVLSNQPRDTYGWIPVVSPSTYLDVTTKWTGCTFYDTGFDHNVDRWRWVDWAVYYKCYDIYNVPQASIAGLPNKPLYLMGRNSAWVGPQVVVYLAMLRQFSCAHVSVEHVIGYPDVPQEPPAIIELNHTLAYWLSGCLAGCLVLIEGWGARWVVGTNAKQQVRTFRGASVQGGSGGRGDEIGPHGLDL</sequence>
<feature type="compositionally biased region" description="Basic and acidic residues" evidence="1">
    <location>
        <begin position="326"/>
        <end position="337"/>
    </location>
</feature>
<comment type="caution">
    <text evidence="2">The sequence shown here is derived from an EMBL/GenBank/DDBJ whole genome shotgun (WGS) entry which is preliminary data.</text>
</comment>
<feature type="region of interest" description="Disordered" evidence="1">
    <location>
        <begin position="317"/>
        <end position="337"/>
    </location>
</feature>
<name>A0A9P6BV04_9AGAR</name>
<protein>
    <submittedName>
        <fullName evidence="2">Uncharacterized protein</fullName>
    </submittedName>
</protein>
<evidence type="ECO:0000313" key="2">
    <source>
        <dbReference type="EMBL" id="KAF9440062.1"/>
    </source>
</evidence>
<dbReference type="Proteomes" id="UP000807342">
    <property type="component" value="Unassembled WGS sequence"/>
</dbReference>
<feature type="non-terminal residue" evidence="2">
    <location>
        <position position="1"/>
    </location>
</feature>
<reference evidence="2" key="1">
    <citation type="submission" date="2020-11" db="EMBL/GenBank/DDBJ databases">
        <authorList>
            <consortium name="DOE Joint Genome Institute"/>
            <person name="Ahrendt S."/>
            <person name="Riley R."/>
            <person name="Andreopoulos W."/>
            <person name="Labutti K."/>
            <person name="Pangilinan J."/>
            <person name="Ruiz-Duenas F.J."/>
            <person name="Barrasa J.M."/>
            <person name="Sanchez-Garcia M."/>
            <person name="Camarero S."/>
            <person name="Miyauchi S."/>
            <person name="Serrano A."/>
            <person name="Linde D."/>
            <person name="Babiker R."/>
            <person name="Drula E."/>
            <person name="Ayuso-Fernandez I."/>
            <person name="Pacheco R."/>
            <person name="Padilla G."/>
            <person name="Ferreira P."/>
            <person name="Barriuso J."/>
            <person name="Kellner H."/>
            <person name="Castanera R."/>
            <person name="Alfaro M."/>
            <person name="Ramirez L."/>
            <person name="Pisabarro A.G."/>
            <person name="Kuo A."/>
            <person name="Tritt A."/>
            <person name="Lipzen A."/>
            <person name="He G."/>
            <person name="Yan M."/>
            <person name="Ng V."/>
            <person name="Cullen D."/>
            <person name="Martin F."/>
            <person name="Rosso M.-N."/>
            <person name="Henrissat B."/>
            <person name="Hibbett D."/>
            <person name="Martinez A.T."/>
            <person name="Grigoriev I.V."/>
        </authorList>
    </citation>
    <scope>NUCLEOTIDE SEQUENCE</scope>
    <source>
        <strain evidence="2">MF-IS2</strain>
    </source>
</reference>
<keyword evidence="3" id="KW-1185">Reference proteome</keyword>
<evidence type="ECO:0000313" key="3">
    <source>
        <dbReference type="Proteomes" id="UP000807342"/>
    </source>
</evidence>
<evidence type="ECO:0000256" key="1">
    <source>
        <dbReference type="SAM" id="MobiDB-lite"/>
    </source>
</evidence>
<gene>
    <name evidence="2" type="ORF">P691DRAFT_783503</name>
</gene>
<accession>A0A9P6BV04</accession>
<dbReference type="EMBL" id="MU152922">
    <property type="protein sequence ID" value="KAF9440062.1"/>
    <property type="molecule type" value="Genomic_DNA"/>
</dbReference>
<organism evidence="2 3">
    <name type="scientific">Macrolepiota fuliginosa MF-IS2</name>
    <dbReference type="NCBI Taxonomy" id="1400762"/>
    <lineage>
        <taxon>Eukaryota</taxon>
        <taxon>Fungi</taxon>
        <taxon>Dikarya</taxon>
        <taxon>Basidiomycota</taxon>
        <taxon>Agaricomycotina</taxon>
        <taxon>Agaricomycetes</taxon>
        <taxon>Agaricomycetidae</taxon>
        <taxon>Agaricales</taxon>
        <taxon>Agaricineae</taxon>
        <taxon>Agaricaceae</taxon>
        <taxon>Macrolepiota</taxon>
    </lineage>
</organism>
<dbReference type="AlphaFoldDB" id="A0A9P6BV04"/>